<sequence length="891" mass="92073">MVTLNVGTHIPDLPLSAQPQARNAQSSVTAQSPPEATQPTSPPATTPQANATNDAAAEHRTASGALDSIRLLSAQGHGFARAELNDGYLQQNVSNASEALETSIDAEIDALISADPGLSDADAAALVSARFEGFPELQAGVDAAIEGVLPARQSDALIQSVPSGSEPGEALYALNEVLQGAPMDLRQRVLADSRVQTWLTDVAAQVTTPLQPYLEDPGQIGERNYPQDMLDGIRGLEQIANELDDDLAAALTEAALPAFEQVNESVFGGSGMFSGGGAIWADEGLARIVQMSSHISGAEGSQALTNRLIDLAGGTSADWGRAADAVIAHNGIPPRSIGPALFVELERQGVDVGQGSPVLASMDPIRNGIELSIQPDAAEFYELTETFRFAQEMRPLYASDTEFEAALDALMTESLGADWQAQIQAQQDVMASHGSRLLNQLAQYTDLPADNPLRSDVDTFISEVLNDPVAQAAISMALRADPALAQGPLGDSLLDLFSIGELGAAGQGLATEFANLYISTQSGAAISGLDGGNPATIAAADAQLASLVDPRLAEALGVEPAALESAIGAMRESLPGLAGDDTQREAAQRAFNTALNGIEGFTADDAAGQLLRGMAVTASASALINAQGLQLDDPRVESLLDIAIGNLEFLKSANFTGKALISLAVGAELISATGFIGKYGLSNALTGRLFAAAGIAADTWNAIQAFQDGDAGAGTLHVTAAGGVLAGVLGAGTWLGPVGWTVAALSYIGLGAIDRAAHNNRFETDDMRNFLAASGLSDAAASVLYDTTGNAVSPVPFLLQYAQSHGLSPDQAIAWFNQLAETDQLSGVVHIAHQTIDEAGGNGTDLPGTHASDSEVADTLDFTPHHAVAMGAQSMAQFDMLLQTFDIPPPA</sequence>
<proteinExistence type="predicted"/>
<dbReference type="Proteomes" id="UP001430360">
    <property type="component" value="Unassembled WGS sequence"/>
</dbReference>
<evidence type="ECO:0000313" key="2">
    <source>
        <dbReference type="EMBL" id="MCD9096786.1"/>
    </source>
</evidence>
<evidence type="ECO:0000256" key="1">
    <source>
        <dbReference type="SAM" id="MobiDB-lite"/>
    </source>
</evidence>
<feature type="region of interest" description="Disordered" evidence="1">
    <location>
        <begin position="1"/>
        <end position="60"/>
    </location>
</feature>
<feature type="compositionally biased region" description="Low complexity" evidence="1">
    <location>
        <begin position="46"/>
        <end position="55"/>
    </location>
</feature>
<dbReference type="EMBL" id="JAJQKU010000002">
    <property type="protein sequence ID" value="MCD9096786.1"/>
    <property type="molecule type" value="Genomic_DNA"/>
</dbReference>
<accession>A0ABS8UB93</accession>
<organism evidence="2 3">
    <name type="scientific">Luteimonas fraxinea</name>
    <dbReference type="NCBI Taxonomy" id="2901869"/>
    <lineage>
        <taxon>Bacteria</taxon>
        <taxon>Pseudomonadati</taxon>
        <taxon>Pseudomonadota</taxon>
        <taxon>Gammaproteobacteria</taxon>
        <taxon>Lysobacterales</taxon>
        <taxon>Lysobacteraceae</taxon>
        <taxon>Luteimonas</taxon>
    </lineage>
</organism>
<reference evidence="2" key="1">
    <citation type="submission" date="2021-12" db="EMBL/GenBank/DDBJ databases">
        <authorList>
            <person name="Ulrich A."/>
        </authorList>
    </citation>
    <scope>NUCLEOTIDE SEQUENCE</scope>
    <source>
        <strain evidence="2">A1P009</strain>
    </source>
</reference>
<protein>
    <submittedName>
        <fullName evidence="2">Uncharacterized protein</fullName>
    </submittedName>
</protein>
<gene>
    <name evidence="2" type="ORF">LTT95_07500</name>
</gene>
<evidence type="ECO:0000313" key="3">
    <source>
        <dbReference type="Proteomes" id="UP001430360"/>
    </source>
</evidence>
<name>A0ABS8UB93_9GAMM</name>
<reference evidence="2" key="2">
    <citation type="journal article" date="2022" name="Syst. Appl. Microbiol.">
        <title>Physiological and genomic characterisation of Luteimonas fraxinea sp. nov., a bacterial species associated with trees tolerant to ash dieback.</title>
        <authorList>
            <person name="Ulrich K."/>
            <person name="Becker R."/>
            <person name="Behrendt U."/>
            <person name="Kube M."/>
            <person name="Schneck V."/>
            <person name="Ulrich A."/>
        </authorList>
    </citation>
    <scope>NUCLEOTIDE SEQUENCE</scope>
    <source>
        <strain evidence="2">A1P009</strain>
    </source>
</reference>
<feature type="compositionally biased region" description="Polar residues" evidence="1">
    <location>
        <begin position="17"/>
        <end position="31"/>
    </location>
</feature>
<comment type="caution">
    <text evidence="2">The sequence shown here is derived from an EMBL/GenBank/DDBJ whole genome shotgun (WGS) entry which is preliminary data.</text>
</comment>
<dbReference type="RefSeq" id="WP_232135696.1">
    <property type="nucleotide sequence ID" value="NZ_JAJQKU010000002.1"/>
</dbReference>
<keyword evidence="3" id="KW-1185">Reference proteome</keyword>